<evidence type="ECO:0000313" key="1">
    <source>
        <dbReference type="EMBL" id="PRQ05262.1"/>
    </source>
</evidence>
<dbReference type="EMBL" id="PVNK01000017">
    <property type="protein sequence ID" value="PRQ05262.1"/>
    <property type="molecule type" value="Genomic_DNA"/>
</dbReference>
<dbReference type="AlphaFoldDB" id="A0A2S9YJN8"/>
<name>A0A2S9YJN8_9BACT</name>
<keyword evidence="2" id="KW-1185">Reference proteome</keyword>
<accession>A0A2S9YJN8</accession>
<evidence type="ECO:0000313" key="2">
    <source>
        <dbReference type="Proteomes" id="UP000237968"/>
    </source>
</evidence>
<protein>
    <submittedName>
        <fullName evidence="1">Uncharacterized protein</fullName>
    </submittedName>
</protein>
<proteinExistence type="predicted"/>
<reference evidence="1 2" key="1">
    <citation type="submission" date="2018-03" db="EMBL/GenBank/DDBJ databases">
        <title>Draft Genome Sequences of the Obligatory Marine Myxobacteria Enhygromyxa salina SWB005.</title>
        <authorList>
            <person name="Poehlein A."/>
            <person name="Moghaddam J.A."/>
            <person name="Harms H."/>
            <person name="Alanjari M."/>
            <person name="Koenig G.M."/>
            <person name="Daniel R."/>
            <person name="Schaeberle T.F."/>
        </authorList>
    </citation>
    <scope>NUCLEOTIDE SEQUENCE [LARGE SCALE GENOMIC DNA]</scope>
    <source>
        <strain evidence="1 2">SWB005</strain>
    </source>
</reference>
<comment type="caution">
    <text evidence="1">The sequence shown here is derived from an EMBL/GenBank/DDBJ whole genome shotgun (WGS) entry which is preliminary data.</text>
</comment>
<sequence length="286" mass="30024">MLLGVSACDKSGGGGSNASPDEVTVPGYEDASSADMAAIPFALDDGDLAGVHARGMTIWRMQRAMRLGDRAFAGFVGVTAAKFVSIASVDPGGSSGQVAYYRWDEEDLADGQASASEARNWVIASVTLDPDEALDPQELDGKPDGEQRRTIAALLVAQGAAAAEYPEARWVAYTFREQVVAGGEPTGLRQTRVYMIGADDQSPDIEYTVHDPSKRKQPVEIVKSELQLAGDATSKLPLTTSAQSVGPSTVARAVAIATVTKKPVKIVDAAGGEWEVAPKTGELTKL</sequence>
<organism evidence="1 2">
    <name type="scientific">Enhygromyxa salina</name>
    <dbReference type="NCBI Taxonomy" id="215803"/>
    <lineage>
        <taxon>Bacteria</taxon>
        <taxon>Pseudomonadati</taxon>
        <taxon>Myxococcota</taxon>
        <taxon>Polyangia</taxon>
        <taxon>Nannocystales</taxon>
        <taxon>Nannocystaceae</taxon>
        <taxon>Enhygromyxa</taxon>
    </lineage>
</organism>
<dbReference type="Proteomes" id="UP000237968">
    <property type="component" value="Unassembled WGS sequence"/>
</dbReference>
<gene>
    <name evidence="1" type="ORF">ENSA5_03810</name>
</gene>